<accession>A0ABY7ECG9</accession>
<evidence type="ECO:0000313" key="2">
    <source>
        <dbReference type="Proteomes" id="UP001164746"/>
    </source>
</evidence>
<sequence>MCVVSSAGVGPRVKIIQLDEVLSLPVLLRSYFICRAIMFLIHVYEDASPKTLLALNRIISNLF</sequence>
<dbReference type="Proteomes" id="UP001164746">
    <property type="component" value="Chromosome 6"/>
</dbReference>
<protein>
    <submittedName>
        <fullName evidence="1">Uncharacterized protein</fullName>
    </submittedName>
</protein>
<evidence type="ECO:0000313" key="1">
    <source>
        <dbReference type="EMBL" id="WAR07708.1"/>
    </source>
</evidence>
<name>A0ABY7ECG9_MYAAR</name>
<keyword evidence="2" id="KW-1185">Reference proteome</keyword>
<organism evidence="1 2">
    <name type="scientific">Mya arenaria</name>
    <name type="common">Soft-shell clam</name>
    <dbReference type="NCBI Taxonomy" id="6604"/>
    <lineage>
        <taxon>Eukaryota</taxon>
        <taxon>Metazoa</taxon>
        <taxon>Spiralia</taxon>
        <taxon>Lophotrochozoa</taxon>
        <taxon>Mollusca</taxon>
        <taxon>Bivalvia</taxon>
        <taxon>Autobranchia</taxon>
        <taxon>Heteroconchia</taxon>
        <taxon>Euheterodonta</taxon>
        <taxon>Imparidentia</taxon>
        <taxon>Neoheterodontei</taxon>
        <taxon>Myida</taxon>
        <taxon>Myoidea</taxon>
        <taxon>Myidae</taxon>
        <taxon>Mya</taxon>
    </lineage>
</organism>
<reference evidence="1" key="1">
    <citation type="submission" date="2022-11" db="EMBL/GenBank/DDBJ databases">
        <title>Centuries of genome instability and evolution in soft-shell clam transmissible cancer (bioRxiv).</title>
        <authorList>
            <person name="Hart S.F.M."/>
            <person name="Yonemitsu M.A."/>
            <person name="Giersch R.M."/>
            <person name="Beal B.F."/>
            <person name="Arriagada G."/>
            <person name="Davis B.W."/>
            <person name="Ostrander E.A."/>
            <person name="Goff S.P."/>
            <person name="Metzger M.J."/>
        </authorList>
    </citation>
    <scope>NUCLEOTIDE SEQUENCE</scope>
    <source>
        <strain evidence="1">MELC-2E11</strain>
        <tissue evidence="1">Siphon/mantle</tissue>
    </source>
</reference>
<gene>
    <name evidence="1" type="ORF">MAR_017666</name>
</gene>
<dbReference type="EMBL" id="CP111017">
    <property type="protein sequence ID" value="WAR07708.1"/>
    <property type="molecule type" value="Genomic_DNA"/>
</dbReference>
<proteinExistence type="predicted"/>